<accession>A0A2U9TC16</accession>
<dbReference type="Pfam" id="PF07726">
    <property type="entry name" value="AAA_3"/>
    <property type="match status" value="1"/>
</dbReference>
<gene>
    <name evidence="7" type="ORF">C9I47_0124</name>
    <name evidence="8" type="ORF">FKV24_004265</name>
</gene>
<dbReference type="Proteomes" id="UP000249447">
    <property type="component" value="Chromosome"/>
</dbReference>
<evidence type="ECO:0000313" key="10">
    <source>
        <dbReference type="Proteomes" id="UP000320431"/>
    </source>
</evidence>
<protein>
    <submittedName>
        <fullName evidence="8">AAA domain-containing protein</fullName>
    </submittedName>
    <submittedName>
        <fullName evidence="7">Magnesium chelatase</fullName>
    </submittedName>
</protein>
<evidence type="ECO:0000256" key="3">
    <source>
        <dbReference type="ARBA" id="ARBA00061607"/>
    </source>
</evidence>
<feature type="domain" description="ChlI/MoxR AAA lid" evidence="6">
    <location>
        <begin position="269"/>
        <end position="339"/>
    </location>
</feature>
<dbReference type="Gene3D" id="3.40.50.300">
    <property type="entry name" value="P-loop containing nucleotide triphosphate hydrolases"/>
    <property type="match status" value="1"/>
</dbReference>
<name>A0A2U9TC16_9GAMM</name>
<dbReference type="PIRSF" id="PIRSF002849">
    <property type="entry name" value="AAA_ATPase_chaperone_MoxR_prd"/>
    <property type="match status" value="1"/>
</dbReference>
<dbReference type="Proteomes" id="UP000320431">
    <property type="component" value="Unassembled WGS sequence"/>
</dbReference>
<evidence type="ECO:0000256" key="2">
    <source>
        <dbReference type="ARBA" id="ARBA00022840"/>
    </source>
</evidence>
<dbReference type="RefSeq" id="WP_111265040.1">
    <property type="nucleotide sequence ID" value="NZ_CP029843.1"/>
</dbReference>
<dbReference type="AlphaFoldDB" id="A0A2U9TC16"/>
<keyword evidence="9" id="KW-1185">Reference proteome</keyword>
<dbReference type="InterPro" id="IPR041628">
    <property type="entry name" value="ChlI/MoxR_AAA_lid"/>
</dbReference>
<dbReference type="CDD" id="cd00009">
    <property type="entry name" value="AAA"/>
    <property type="match status" value="1"/>
</dbReference>
<reference evidence="7 9" key="1">
    <citation type="submission" date="2018-05" db="EMBL/GenBank/DDBJ databases">
        <title>The complete genome of Lysobacter maris HZ9B, a marine bacterium antagonistic against terrestrial plant pathogens.</title>
        <authorList>
            <person name="Zhang X.-Q."/>
        </authorList>
    </citation>
    <scope>NUCLEOTIDE SEQUENCE [LARGE SCALE GENOMIC DNA]</scope>
    <source>
        <strain evidence="7 9">HZ9B</strain>
    </source>
</reference>
<organism evidence="7 9">
    <name type="scientific">Marilutibacter maris</name>
    <dbReference type="NCBI Taxonomy" id="1605891"/>
    <lineage>
        <taxon>Bacteria</taxon>
        <taxon>Pseudomonadati</taxon>
        <taxon>Pseudomonadota</taxon>
        <taxon>Gammaproteobacteria</taxon>
        <taxon>Lysobacterales</taxon>
        <taxon>Lysobacteraceae</taxon>
        <taxon>Marilutibacter</taxon>
    </lineage>
</organism>
<keyword evidence="1" id="KW-0547">Nucleotide-binding</keyword>
<evidence type="ECO:0000259" key="5">
    <source>
        <dbReference type="Pfam" id="PF07726"/>
    </source>
</evidence>
<dbReference type="PANTHER" id="PTHR42759:SF1">
    <property type="entry name" value="MAGNESIUM-CHELATASE SUBUNIT CHLD"/>
    <property type="match status" value="1"/>
</dbReference>
<sequence>MTANDLPLPPDTPTAGPPSAASPATTAGSAPLTGDALTERAGALRDEVGKAFIGQPEVLDQILVALLAGGHVLIEGVPGLGKTLLVRALSQALDCSYARVQFTPDLMPSDISGHAVWNPKSETFNIRRGPIFTHLLLADEINRAPAKTQSALLEAMAELQVTIEGRSFPLPPPFMAMATQNPVEQEGTYPLPEAQLDRFLLKVMIGYPDREDEKRMVAAVSQGRNAAAFELSQVQCVLGPEEIVAMQAGTALVSVDDAVIDYAVRIVAATRDWAGIALGAGPRGSLALVRAARAQAVLSGRDFVTPDDIREIALPALRHRIALSPELQIEGQTPDAVLKALLAKVEAPRQ</sequence>
<dbReference type="GO" id="GO:0005524">
    <property type="term" value="F:ATP binding"/>
    <property type="evidence" value="ECO:0007669"/>
    <property type="project" value="UniProtKB-KW"/>
</dbReference>
<dbReference type="Gene3D" id="1.10.8.80">
    <property type="entry name" value="Magnesium chelatase subunit I, C-Terminal domain"/>
    <property type="match status" value="1"/>
</dbReference>
<dbReference type="EMBL" id="VICD02000057">
    <property type="protein sequence ID" value="KAB8196938.1"/>
    <property type="molecule type" value="Genomic_DNA"/>
</dbReference>
<evidence type="ECO:0000259" key="6">
    <source>
        <dbReference type="Pfam" id="PF17863"/>
    </source>
</evidence>
<evidence type="ECO:0000313" key="9">
    <source>
        <dbReference type="Proteomes" id="UP000249447"/>
    </source>
</evidence>
<dbReference type="GO" id="GO:0016887">
    <property type="term" value="F:ATP hydrolysis activity"/>
    <property type="evidence" value="ECO:0007669"/>
    <property type="project" value="InterPro"/>
</dbReference>
<evidence type="ECO:0000256" key="1">
    <source>
        <dbReference type="ARBA" id="ARBA00022741"/>
    </source>
</evidence>
<evidence type="ECO:0000313" key="8">
    <source>
        <dbReference type="EMBL" id="KAB8196938.1"/>
    </source>
</evidence>
<feature type="compositionally biased region" description="Low complexity" evidence="4">
    <location>
        <begin position="17"/>
        <end position="33"/>
    </location>
</feature>
<evidence type="ECO:0000256" key="4">
    <source>
        <dbReference type="SAM" id="MobiDB-lite"/>
    </source>
</evidence>
<feature type="compositionally biased region" description="Pro residues" evidence="4">
    <location>
        <begin position="7"/>
        <end position="16"/>
    </location>
</feature>
<reference evidence="8 10" key="2">
    <citation type="submission" date="2019-10" db="EMBL/GenBank/DDBJ databases">
        <title>Lysobacter alkalisoli sp. nov., isolated from saline-alkaline soil.</title>
        <authorList>
            <person name="Sun J.-Q."/>
        </authorList>
    </citation>
    <scope>NUCLEOTIDE SEQUENCE [LARGE SCALE GENOMIC DNA]</scope>
    <source>
        <strain evidence="8 10">KCTC 42381</strain>
    </source>
</reference>
<dbReference type="KEGG" id="lmb:C9I47_0124"/>
<proteinExistence type="inferred from homology"/>
<dbReference type="InterPro" id="IPR050764">
    <property type="entry name" value="CbbQ/NirQ/NorQ/GpvN"/>
</dbReference>
<dbReference type="OrthoDB" id="9808397at2"/>
<feature type="domain" description="ATPase AAA-3" evidence="5">
    <location>
        <begin position="71"/>
        <end position="201"/>
    </location>
</feature>
<dbReference type="InterPro" id="IPR011703">
    <property type="entry name" value="ATPase_AAA-3"/>
</dbReference>
<feature type="region of interest" description="Disordered" evidence="4">
    <location>
        <begin position="1"/>
        <end position="33"/>
    </location>
</feature>
<dbReference type="InterPro" id="IPR027417">
    <property type="entry name" value="P-loop_NTPase"/>
</dbReference>
<dbReference type="PANTHER" id="PTHR42759">
    <property type="entry name" value="MOXR FAMILY PROTEIN"/>
    <property type="match status" value="1"/>
</dbReference>
<evidence type="ECO:0000313" key="7">
    <source>
        <dbReference type="EMBL" id="AWV05850.1"/>
    </source>
</evidence>
<dbReference type="FunFam" id="3.40.50.300:FF:000640">
    <property type="entry name" value="MoxR family ATPase"/>
    <property type="match status" value="1"/>
</dbReference>
<dbReference type="Pfam" id="PF17863">
    <property type="entry name" value="AAA_lid_2"/>
    <property type="match status" value="1"/>
</dbReference>
<dbReference type="EMBL" id="CP029843">
    <property type="protein sequence ID" value="AWV05850.1"/>
    <property type="molecule type" value="Genomic_DNA"/>
</dbReference>
<dbReference type="SUPFAM" id="SSF52540">
    <property type="entry name" value="P-loop containing nucleoside triphosphate hydrolases"/>
    <property type="match status" value="1"/>
</dbReference>
<comment type="similarity">
    <text evidence="3">Belongs to the MoxR family.</text>
</comment>
<keyword evidence="2" id="KW-0067">ATP-binding</keyword>